<dbReference type="InterPro" id="IPR008513">
    <property type="entry name" value="tRNA(Met)_cyd_acetate_ligase"/>
</dbReference>
<feature type="binding site" evidence="2">
    <location>
        <position position="175"/>
    </location>
    <ligand>
        <name>ATP</name>
        <dbReference type="ChEBI" id="CHEBI:30616"/>
    </ligand>
</feature>
<dbReference type="GO" id="GO:0005737">
    <property type="term" value="C:cytoplasm"/>
    <property type="evidence" value="ECO:0007669"/>
    <property type="project" value="UniProtKB-SubCell"/>
</dbReference>
<dbReference type="EC" id="6.3.4.-" evidence="2"/>
<dbReference type="GO" id="GO:0005524">
    <property type="term" value="F:ATP binding"/>
    <property type="evidence" value="ECO:0007669"/>
    <property type="project" value="UniProtKB-KW"/>
</dbReference>
<keyword evidence="2" id="KW-0436">Ligase</keyword>
<reference evidence="4" key="1">
    <citation type="submission" date="2016-10" db="EMBL/GenBank/DDBJ databases">
        <authorList>
            <person name="Varghese N."/>
            <person name="Submissions S."/>
        </authorList>
    </citation>
    <scope>NUCLEOTIDE SEQUENCE [LARGE SCALE GENOMIC DNA]</scope>
    <source>
        <strain evidence="4">XBD2006</strain>
    </source>
</reference>
<keyword evidence="2" id="KW-0820">tRNA-binding</keyword>
<dbReference type="SUPFAM" id="SSF52374">
    <property type="entry name" value="Nucleotidylyl transferase"/>
    <property type="match status" value="1"/>
</dbReference>
<protein>
    <recommendedName>
        <fullName evidence="2">tRNA(Met) cytidine acetate ligase</fullName>
        <ecNumber evidence="2">6.3.4.-</ecNumber>
    </recommendedName>
</protein>
<keyword evidence="4" id="KW-1185">Reference proteome</keyword>
<dbReference type="Pfam" id="PF05636">
    <property type="entry name" value="HIGH_NTase1"/>
    <property type="match status" value="1"/>
</dbReference>
<comment type="function">
    <text evidence="2">Catalyzes the formation of N(4)-acetylcytidine (ac(4)C) at the wobble position of elongator tRNA(Met), using acetate and ATP as substrates. First activates an acetate ion to form acetyladenylate (Ac-AMP) and then transfers the acetyl group to tRNA to form ac(4)C34.</text>
</comment>
<keyword evidence="2" id="KW-0547">Nucleotide-binding</keyword>
<dbReference type="RefSeq" id="WP_074462555.1">
    <property type="nucleotide sequence ID" value="NZ_FMUR01000011.1"/>
</dbReference>
<dbReference type="Gene3D" id="3.40.50.620">
    <property type="entry name" value="HUPs"/>
    <property type="match status" value="1"/>
</dbReference>
<feature type="binding site" evidence="2">
    <location>
        <position position="102"/>
    </location>
    <ligand>
        <name>ATP</name>
        <dbReference type="ChEBI" id="CHEBI:30616"/>
    </ligand>
</feature>
<keyword evidence="1 2" id="KW-0819">tRNA processing</keyword>
<dbReference type="GO" id="GO:0000049">
    <property type="term" value="F:tRNA binding"/>
    <property type="evidence" value="ECO:0007669"/>
    <property type="project" value="UniProtKB-KW"/>
</dbReference>
<dbReference type="GO" id="GO:0016879">
    <property type="term" value="F:ligase activity, forming carbon-nitrogen bonds"/>
    <property type="evidence" value="ECO:0007669"/>
    <property type="project" value="UniProtKB-UniRule"/>
</dbReference>
<accession>A0A1G5EKM5</accession>
<gene>
    <name evidence="2" type="primary">tmcAL</name>
    <name evidence="3" type="ORF">SAMN02910451_01985</name>
</gene>
<sequence>MKTVGIIAEFNPFHNGHKFLIEESKKRTGADYCAVVMSGDFVQRGAPAVTDKFTRARAALLSGADLVLELPSYYALGSAEYFASGAVSLLNKLNSIDYLCFGSESEDIDLLSDIADILNAESDSFKRNIKENTKSGKSYASSRESAVFSELYSASGSLHDHHKEAEIKKALTLPNNILAIEYLRALKRTNSRISPVMIKRIGENYHSTDISEYSSATAIRNSISKNAVGSFMLPGSVKNAMPEESFNLLNDKLTCGDYVKDDILNNLLYYKLLQNKGDFTPFLDVSESLSNKINKNIDKYDTFDGFCNILKSKDLSHTRISRCLMHILLDIKTSNMQEYKDDNFTSFIRILGQKKSSFPLLAKIGEASEIPVINRLKDAEKLLDPLSVQLLNENLTASKVYNLLCGKKNVSEFSLPPIILR</sequence>
<organism evidence="3 4">
    <name type="scientific">Butyrivibrio hungatei</name>
    <dbReference type="NCBI Taxonomy" id="185008"/>
    <lineage>
        <taxon>Bacteria</taxon>
        <taxon>Bacillati</taxon>
        <taxon>Bacillota</taxon>
        <taxon>Clostridia</taxon>
        <taxon>Lachnospirales</taxon>
        <taxon>Lachnospiraceae</taxon>
        <taxon>Butyrivibrio</taxon>
    </lineage>
</organism>
<dbReference type="Proteomes" id="UP000183047">
    <property type="component" value="Unassembled WGS sequence"/>
</dbReference>
<feature type="binding site" evidence="2">
    <location>
        <begin position="200"/>
        <end position="201"/>
    </location>
    <ligand>
        <name>ATP</name>
        <dbReference type="ChEBI" id="CHEBI:30616"/>
    </ligand>
</feature>
<name>A0A1G5EKM5_9FIRM</name>
<dbReference type="GO" id="GO:0006400">
    <property type="term" value="P:tRNA modification"/>
    <property type="evidence" value="ECO:0007669"/>
    <property type="project" value="UniProtKB-UniRule"/>
</dbReference>
<comment type="catalytic activity">
    <reaction evidence="2">
        <text>cytidine(34) in elongator tRNA(Met) + acetate + ATP = N(4)-acetylcytidine(34) in elongator tRNA(Met) + AMP + diphosphate</text>
        <dbReference type="Rhea" id="RHEA:58144"/>
        <dbReference type="Rhea" id="RHEA-COMP:10693"/>
        <dbReference type="Rhea" id="RHEA-COMP:10694"/>
        <dbReference type="ChEBI" id="CHEBI:30089"/>
        <dbReference type="ChEBI" id="CHEBI:30616"/>
        <dbReference type="ChEBI" id="CHEBI:33019"/>
        <dbReference type="ChEBI" id="CHEBI:74900"/>
        <dbReference type="ChEBI" id="CHEBI:82748"/>
        <dbReference type="ChEBI" id="CHEBI:456215"/>
    </reaction>
</comment>
<comment type="subcellular location">
    <subcellularLocation>
        <location evidence="2">Cytoplasm</location>
    </subcellularLocation>
</comment>
<keyword evidence="3" id="KW-0808">Transferase</keyword>
<dbReference type="AlphaFoldDB" id="A0A1G5EKM5"/>
<dbReference type="PANTHER" id="PTHR37825">
    <property type="entry name" value="TRNA(MET) CYTIDINE ACETATE LIGASE"/>
    <property type="match status" value="1"/>
</dbReference>
<evidence type="ECO:0000256" key="2">
    <source>
        <dbReference type="HAMAP-Rule" id="MF_01539"/>
    </source>
</evidence>
<proteinExistence type="inferred from homology"/>
<keyword evidence="2" id="KW-0963">Cytoplasm</keyword>
<dbReference type="EMBL" id="FMUR01000011">
    <property type="protein sequence ID" value="SCY27516.1"/>
    <property type="molecule type" value="Genomic_DNA"/>
</dbReference>
<dbReference type="PANTHER" id="PTHR37825:SF1">
    <property type="entry name" value="TRNA(MET) CYTIDINE ACETATE LIGASE"/>
    <property type="match status" value="1"/>
</dbReference>
<evidence type="ECO:0000313" key="4">
    <source>
        <dbReference type="Proteomes" id="UP000183047"/>
    </source>
</evidence>
<comment type="similarity">
    <text evidence="2">Belongs to the TmcAL family.</text>
</comment>
<dbReference type="GO" id="GO:0016740">
    <property type="term" value="F:transferase activity"/>
    <property type="evidence" value="ECO:0007669"/>
    <property type="project" value="UniProtKB-KW"/>
</dbReference>
<evidence type="ECO:0000256" key="1">
    <source>
        <dbReference type="ARBA" id="ARBA00022694"/>
    </source>
</evidence>
<keyword evidence="2" id="KW-0067">ATP-binding</keyword>
<keyword evidence="2" id="KW-0694">RNA-binding</keyword>
<dbReference type="InterPro" id="IPR014729">
    <property type="entry name" value="Rossmann-like_a/b/a_fold"/>
</dbReference>
<evidence type="ECO:0000313" key="3">
    <source>
        <dbReference type="EMBL" id="SCY27516.1"/>
    </source>
</evidence>
<feature type="binding site" evidence="2">
    <location>
        <begin position="7"/>
        <end position="20"/>
    </location>
    <ligand>
        <name>ATP</name>
        <dbReference type="ChEBI" id="CHEBI:30616"/>
    </ligand>
</feature>
<dbReference type="HAMAP" id="MF_01539">
    <property type="entry name" value="TmcAL"/>
    <property type="match status" value="1"/>
</dbReference>